<feature type="domain" description="DDE" evidence="1">
    <location>
        <begin position="2"/>
        <end position="81"/>
    </location>
</feature>
<dbReference type="eggNOG" id="COG3316">
    <property type="taxonomic scope" value="Bacteria"/>
</dbReference>
<dbReference type="Proteomes" id="UP000010847">
    <property type="component" value="Chromosome"/>
</dbReference>
<sequence>MPIVITTDKYYTYEVLINALIYGGRLSCDTQHRQIKYLNNIVDQDHRFIKRIVKPMLGFKSFKSACSTISGIETMHMIRKNQAGRMTPFEEMEFIQRIMNVE</sequence>
<reference evidence="2 3" key="1">
    <citation type="submission" date="2013-12" db="EMBL/GenBank/DDBJ databases">
        <authorList>
            <consortium name="DOE Joint Genome Institute"/>
            <person name="Smidt H."/>
            <person name="Huntemann M."/>
            <person name="Han J."/>
            <person name="Chen A."/>
            <person name="Kyrpides N."/>
            <person name="Mavromatis K."/>
            <person name="Markowitz V."/>
            <person name="Palaniappan K."/>
            <person name="Ivanova N."/>
            <person name="Schaumberg A."/>
            <person name="Pati A."/>
            <person name="Liolios K."/>
            <person name="Nordberg H.P."/>
            <person name="Cantor M.N."/>
            <person name="Hua S.X."/>
            <person name="Woyke T."/>
        </authorList>
    </citation>
    <scope>NUCLEOTIDE SEQUENCE [LARGE SCALE GENOMIC DNA]</scope>
    <source>
        <strain evidence="3">DSM 15288</strain>
    </source>
</reference>
<evidence type="ECO:0000313" key="2">
    <source>
        <dbReference type="EMBL" id="AHF06977.1"/>
    </source>
</evidence>
<dbReference type="InterPro" id="IPR032874">
    <property type="entry name" value="DDE_dom"/>
</dbReference>
<organism evidence="2 3">
    <name type="scientific">Desulfitobacterium metallireducens DSM 15288</name>
    <dbReference type="NCBI Taxonomy" id="871968"/>
    <lineage>
        <taxon>Bacteria</taxon>
        <taxon>Bacillati</taxon>
        <taxon>Bacillota</taxon>
        <taxon>Clostridia</taxon>
        <taxon>Eubacteriales</taxon>
        <taxon>Desulfitobacteriaceae</taxon>
        <taxon>Desulfitobacterium</taxon>
    </lineage>
</organism>
<keyword evidence="3" id="KW-1185">Reference proteome</keyword>
<proteinExistence type="predicted"/>
<evidence type="ECO:0000313" key="3">
    <source>
        <dbReference type="Proteomes" id="UP000010847"/>
    </source>
</evidence>
<dbReference type="EMBL" id="CP007032">
    <property type="protein sequence ID" value="AHF06977.1"/>
    <property type="molecule type" value="Genomic_DNA"/>
</dbReference>
<dbReference type="HOGENOM" id="CLU_067322_2_6_9"/>
<dbReference type="PANTHER" id="PTHR35528:SF3">
    <property type="entry name" value="BLL1675 PROTEIN"/>
    <property type="match status" value="1"/>
</dbReference>
<dbReference type="Pfam" id="PF13610">
    <property type="entry name" value="DDE_Tnp_IS240"/>
    <property type="match status" value="1"/>
</dbReference>
<dbReference type="InterPro" id="IPR052183">
    <property type="entry name" value="IS_Transposase"/>
</dbReference>
<evidence type="ECO:0000259" key="1">
    <source>
        <dbReference type="Pfam" id="PF13610"/>
    </source>
</evidence>
<name>W0E880_9FIRM</name>
<gene>
    <name evidence="2" type="ORF">DESME_07745</name>
</gene>
<accession>W0E880</accession>
<dbReference type="KEGG" id="dmt:DESME_07745"/>
<dbReference type="AlphaFoldDB" id="W0E880"/>
<dbReference type="PANTHER" id="PTHR35528">
    <property type="entry name" value="BLL1675 PROTEIN"/>
    <property type="match status" value="1"/>
</dbReference>
<protein>
    <submittedName>
        <fullName evidence="2">Transposase</fullName>
    </submittedName>
</protein>